<dbReference type="Proteomes" id="UP000636479">
    <property type="component" value="Unassembled WGS sequence"/>
</dbReference>
<dbReference type="InterPro" id="IPR001932">
    <property type="entry name" value="PPM-type_phosphatase-like_dom"/>
</dbReference>
<dbReference type="RefSeq" id="XP_037219084.1">
    <property type="nucleotide sequence ID" value="XM_037363440.1"/>
</dbReference>
<proteinExistence type="predicted"/>
<dbReference type="Pfam" id="PF00481">
    <property type="entry name" value="PP2C"/>
    <property type="match status" value="1"/>
</dbReference>
<dbReference type="PANTHER" id="PTHR13832">
    <property type="entry name" value="PROTEIN PHOSPHATASE 2C"/>
    <property type="match status" value="1"/>
</dbReference>
<dbReference type="GeneID" id="59345956"/>
<gene>
    <name evidence="2" type="ORF">MIND_00672400</name>
</gene>
<dbReference type="SUPFAM" id="SSF81606">
    <property type="entry name" value="PP2C-like"/>
    <property type="match status" value="1"/>
</dbReference>
<dbReference type="InterPro" id="IPR036457">
    <property type="entry name" value="PPM-type-like_dom_sf"/>
</dbReference>
<dbReference type="EMBL" id="JACAZF010000006">
    <property type="protein sequence ID" value="KAF7301084.1"/>
    <property type="molecule type" value="Genomic_DNA"/>
</dbReference>
<feature type="domain" description="PPM-type phosphatase" evidence="1">
    <location>
        <begin position="40"/>
        <end position="341"/>
    </location>
</feature>
<dbReference type="InterPro" id="IPR015655">
    <property type="entry name" value="PP2C"/>
</dbReference>
<dbReference type="SMART" id="SM00332">
    <property type="entry name" value="PP2Cc"/>
    <property type="match status" value="1"/>
</dbReference>
<sequence>MDVTTKETPRALLGLAASPGTIGGVNFVSLPGLNRGLDEKVPKTQDRHTGERWEMKDGVWTLVLVLDGHLECASAEFMLEMLPSTIKRALESVIESSDPLEDQDIAKALSESLISLDNKIKDDFLALLPADLTDFDAATALKDADGKPLIEVQRAMTGTTVAVALIDPRKRIHVASVGDCDVFLCSSDSEEWTCSVPNTHHQCSNPDEYARIMAEHPNDPECVDMNHRSGVPRLLSMLVLSRAIGDIYGKIPREFVRVLELGWGQSTVPDLSQIKTPPYLSNIPDVVHTKLPGQQFLIVATDGLDNLMRRHQHLREVEQSVLGRKRFFGKPREVTLLETFLRAGFWVPSMDVWMTLPLRLFLCKTHN</sequence>
<evidence type="ECO:0000259" key="1">
    <source>
        <dbReference type="PROSITE" id="PS51746"/>
    </source>
</evidence>
<evidence type="ECO:0000313" key="3">
    <source>
        <dbReference type="Proteomes" id="UP000636479"/>
    </source>
</evidence>
<dbReference type="PANTHER" id="PTHR13832:SF792">
    <property type="entry name" value="GM14286P"/>
    <property type="match status" value="1"/>
</dbReference>
<organism evidence="2 3">
    <name type="scientific">Mycena indigotica</name>
    <dbReference type="NCBI Taxonomy" id="2126181"/>
    <lineage>
        <taxon>Eukaryota</taxon>
        <taxon>Fungi</taxon>
        <taxon>Dikarya</taxon>
        <taxon>Basidiomycota</taxon>
        <taxon>Agaricomycotina</taxon>
        <taxon>Agaricomycetes</taxon>
        <taxon>Agaricomycetidae</taxon>
        <taxon>Agaricales</taxon>
        <taxon>Marasmiineae</taxon>
        <taxon>Mycenaceae</taxon>
        <taxon>Mycena</taxon>
    </lineage>
</organism>
<accession>A0A8H6SKM2</accession>
<protein>
    <submittedName>
        <fullName evidence="2">Serine/threonine protein phosphatase 2C</fullName>
    </submittedName>
</protein>
<dbReference type="AlphaFoldDB" id="A0A8H6SKM2"/>
<comment type="caution">
    <text evidence="2">The sequence shown here is derived from an EMBL/GenBank/DDBJ whole genome shotgun (WGS) entry which is preliminary data.</text>
</comment>
<dbReference type="GO" id="GO:0004722">
    <property type="term" value="F:protein serine/threonine phosphatase activity"/>
    <property type="evidence" value="ECO:0007669"/>
    <property type="project" value="InterPro"/>
</dbReference>
<reference evidence="2" key="1">
    <citation type="submission" date="2020-05" db="EMBL/GenBank/DDBJ databases">
        <title>Mycena genomes resolve the evolution of fungal bioluminescence.</title>
        <authorList>
            <person name="Tsai I.J."/>
        </authorList>
    </citation>
    <scope>NUCLEOTIDE SEQUENCE</scope>
    <source>
        <strain evidence="2">171206Taipei</strain>
    </source>
</reference>
<evidence type="ECO:0000313" key="2">
    <source>
        <dbReference type="EMBL" id="KAF7301084.1"/>
    </source>
</evidence>
<dbReference type="Gene3D" id="3.60.40.10">
    <property type="entry name" value="PPM-type phosphatase domain"/>
    <property type="match status" value="1"/>
</dbReference>
<keyword evidence="3" id="KW-1185">Reference proteome</keyword>
<dbReference type="PROSITE" id="PS51746">
    <property type="entry name" value="PPM_2"/>
    <property type="match status" value="1"/>
</dbReference>
<dbReference type="OrthoDB" id="420076at2759"/>
<dbReference type="CDD" id="cd00143">
    <property type="entry name" value="PP2Cc"/>
    <property type="match status" value="1"/>
</dbReference>
<name>A0A8H6SKM2_9AGAR</name>